<accession>A0ABV2RUJ7</accession>
<protein>
    <submittedName>
        <fullName evidence="2">Uncharacterized protein</fullName>
    </submittedName>
</protein>
<name>A0ABV2RUJ7_BRAJP</name>
<evidence type="ECO:0000313" key="3">
    <source>
        <dbReference type="Proteomes" id="UP001549291"/>
    </source>
</evidence>
<keyword evidence="3" id="KW-1185">Reference proteome</keyword>
<dbReference type="EMBL" id="JBEPTQ010000002">
    <property type="protein sequence ID" value="MET4720562.1"/>
    <property type="molecule type" value="Genomic_DNA"/>
</dbReference>
<evidence type="ECO:0000313" key="2">
    <source>
        <dbReference type="EMBL" id="MET4720562.1"/>
    </source>
</evidence>
<feature type="transmembrane region" description="Helical" evidence="1">
    <location>
        <begin position="12"/>
        <end position="35"/>
    </location>
</feature>
<reference evidence="2 3" key="1">
    <citation type="submission" date="2024-06" db="EMBL/GenBank/DDBJ databases">
        <title>Genomic Encyclopedia of Type Strains, Phase V (KMG-V): Genome sequencing to study the core and pangenomes of soil and plant-associated prokaryotes.</title>
        <authorList>
            <person name="Whitman W."/>
        </authorList>
    </citation>
    <scope>NUCLEOTIDE SEQUENCE [LARGE SCALE GENOMIC DNA]</scope>
    <source>
        <strain evidence="2 3">USDA 160</strain>
    </source>
</reference>
<organism evidence="2 3">
    <name type="scientific">Bradyrhizobium japonicum</name>
    <dbReference type="NCBI Taxonomy" id="375"/>
    <lineage>
        <taxon>Bacteria</taxon>
        <taxon>Pseudomonadati</taxon>
        <taxon>Pseudomonadota</taxon>
        <taxon>Alphaproteobacteria</taxon>
        <taxon>Hyphomicrobiales</taxon>
        <taxon>Nitrobacteraceae</taxon>
        <taxon>Bradyrhizobium</taxon>
    </lineage>
</organism>
<keyword evidence="1" id="KW-0812">Transmembrane</keyword>
<sequence length="44" mass="4890">MIELWNNWYGTLASVEALAAIVVIAVVTAGILTLVETQRHRTKH</sequence>
<gene>
    <name evidence="2" type="ORF">ABIF63_004668</name>
</gene>
<keyword evidence="1" id="KW-1133">Transmembrane helix</keyword>
<dbReference type="Proteomes" id="UP001549291">
    <property type="component" value="Unassembled WGS sequence"/>
</dbReference>
<proteinExistence type="predicted"/>
<comment type="caution">
    <text evidence="2">The sequence shown here is derived from an EMBL/GenBank/DDBJ whole genome shotgun (WGS) entry which is preliminary data.</text>
</comment>
<keyword evidence="1" id="KW-0472">Membrane</keyword>
<evidence type="ECO:0000256" key="1">
    <source>
        <dbReference type="SAM" id="Phobius"/>
    </source>
</evidence>